<dbReference type="Pfam" id="PF01425">
    <property type="entry name" value="Amidase"/>
    <property type="match status" value="1"/>
</dbReference>
<name>A0A7X1EA17_9BACT</name>
<evidence type="ECO:0000259" key="1">
    <source>
        <dbReference type="Pfam" id="PF01425"/>
    </source>
</evidence>
<feature type="domain" description="Amidase" evidence="1">
    <location>
        <begin position="27"/>
        <end position="450"/>
    </location>
</feature>
<dbReference type="RefSeq" id="WP_185661774.1">
    <property type="nucleotide sequence ID" value="NZ_CAWPOO010000013.1"/>
</dbReference>
<keyword evidence="3" id="KW-1185">Reference proteome</keyword>
<dbReference type="GO" id="GO:0003824">
    <property type="term" value="F:catalytic activity"/>
    <property type="evidence" value="ECO:0007669"/>
    <property type="project" value="InterPro"/>
</dbReference>
<organism evidence="2 3">
    <name type="scientific">Pelagicoccus albus</name>
    <dbReference type="NCBI Taxonomy" id="415222"/>
    <lineage>
        <taxon>Bacteria</taxon>
        <taxon>Pseudomonadati</taxon>
        <taxon>Verrucomicrobiota</taxon>
        <taxon>Opitutia</taxon>
        <taxon>Puniceicoccales</taxon>
        <taxon>Pelagicoccaceae</taxon>
        <taxon>Pelagicoccus</taxon>
    </lineage>
</organism>
<proteinExistence type="predicted"/>
<dbReference type="SUPFAM" id="SSF75304">
    <property type="entry name" value="Amidase signature (AS) enzymes"/>
    <property type="match status" value="1"/>
</dbReference>
<reference evidence="2 3" key="1">
    <citation type="submission" date="2020-07" db="EMBL/GenBank/DDBJ databases">
        <authorList>
            <person name="Feng X."/>
        </authorList>
    </citation>
    <scope>NUCLEOTIDE SEQUENCE [LARGE SCALE GENOMIC DNA]</scope>
    <source>
        <strain evidence="2 3">JCM23202</strain>
    </source>
</reference>
<protein>
    <submittedName>
        <fullName evidence="2">Amidase</fullName>
    </submittedName>
</protein>
<dbReference type="EMBL" id="JACHVC010000013">
    <property type="protein sequence ID" value="MBC2607911.1"/>
    <property type="molecule type" value="Genomic_DNA"/>
</dbReference>
<dbReference type="InterPro" id="IPR023631">
    <property type="entry name" value="Amidase_dom"/>
</dbReference>
<evidence type="ECO:0000313" key="3">
    <source>
        <dbReference type="Proteomes" id="UP000526501"/>
    </source>
</evidence>
<comment type="caution">
    <text evidence="2">The sequence shown here is derived from an EMBL/GenBank/DDBJ whole genome shotgun (WGS) entry which is preliminary data.</text>
</comment>
<evidence type="ECO:0000313" key="2">
    <source>
        <dbReference type="EMBL" id="MBC2607911.1"/>
    </source>
</evidence>
<dbReference type="Gene3D" id="3.90.1300.10">
    <property type="entry name" value="Amidase signature (AS) domain"/>
    <property type="match status" value="1"/>
</dbReference>
<dbReference type="InterPro" id="IPR036928">
    <property type="entry name" value="AS_sf"/>
</dbReference>
<sequence>MQANEIPLLSATELAALVRQKQVSASEVVAAYLQRIEKLNPSVNAYCTVAADHAVSAAKELDNKSTPVGPLHGVPVAIKDVTPTAKILTTYGSPLYRNNVPQQDDLVVARLKAAGAIILGKTNTSEFAAGAHATNPLFGPTRNPWNTELTAGGSTGGGAAALTARLSPLAEGSDMGGSLRIPASFCGVLGLRPTIGLVPTVESASPWDVIRTQGPMARNAKDVALMLDSISGYSSHSPISANKPAASFLSVLDDFAAAPKPMRFAWCPSISGLEVDAEIASLIEEKVKSLAKAGHIVEEIELDLSDGRDAFLALRGQFMMNHHLDKLDKLDQLGPNLRGNIEQGLKVTSLDLAKAEKKRGEIYARVQAIWKNFDLLLTPCMPIEPFPVEQNYPETINGKPMQSYIDWVAQTFLLTLLSGPAASAPVGLTKRGLPVGLQIAGPRWEDARVLAGAQILETVLPELPLPPAAQ</sequence>
<dbReference type="InterPro" id="IPR000120">
    <property type="entry name" value="Amidase"/>
</dbReference>
<dbReference type="AlphaFoldDB" id="A0A7X1EA17"/>
<accession>A0A7X1EA17</accession>
<dbReference type="PANTHER" id="PTHR11895">
    <property type="entry name" value="TRANSAMIDASE"/>
    <property type="match status" value="1"/>
</dbReference>
<gene>
    <name evidence="2" type="ORF">H5P27_17790</name>
</gene>
<dbReference type="PANTHER" id="PTHR11895:SF76">
    <property type="entry name" value="INDOLEACETAMIDE HYDROLASE"/>
    <property type="match status" value="1"/>
</dbReference>
<dbReference type="Proteomes" id="UP000526501">
    <property type="component" value="Unassembled WGS sequence"/>
</dbReference>